<dbReference type="InterPro" id="IPR052568">
    <property type="entry name" value="PKS-FAS_Synthase"/>
</dbReference>
<dbReference type="Gene3D" id="3.40.366.10">
    <property type="entry name" value="Malonyl-Coenzyme A Acyl Carrier Protein, domain 2"/>
    <property type="match status" value="1"/>
</dbReference>
<evidence type="ECO:0000259" key="5">
    <source>
        <dbReference type="PROSITE" id="PS52004"/>
    </source>
</evidence>
<dbReference type="RefSeq" id="WP_094864232.1">
    <property type="nucleotide sequence ID" value="NZ_NKYE01000012.1"/>
</dbReference>
<dbReference type="Pfam" id="PF00550">
    <property type="entry name" value="PP-binding"/>
    <property type="match status" value="2"/>
</dbReference>
<keyword evidence="7" id="KW-1185">Reference proteome</keyword>
<organism evidence="6 7">
    <name type="scientific">Amycolatopsis antarctica</name>
    <dbReference type="NCBI Taxonomy" id="1854586"/>
    <lineage>
        <taxon>Bacteria</taxon>
        <taxon>Bacillati</taxon>
        <taxon>Actinomycetota</taxon>
        <taxon>Actinomycetes</taxon>
        <taxon>Pseudonocardiales</taxon>
        <taxon>Pseudonocardiaceae</taxon>
        <taxon>Amycolatopsis</taxon>
    </lineage>
</organism>
<dbReference type="Gene3D" id="3.20.20.70">
    <property type="entry name" value="Aldolase class I"/>
    <property type="match status" value="2"/>
</dbReference>
<dbReference type="CDD" id="cd00833">
    <property type="entry name" value="PKS"/>
    <property type="match status" value="1"/>
</dbReference>
<dbReference type="InterPro" id="IPR014030">
    <property type="entry name" value="Ketoacyl_synth_N"/>
</dbReference>
<evidence type="ECO:0000256" key="3">
    <source>
        <dbReference type="ARBA" id="ARBA00022679"/>
    </source>
</evidence>
<dbReference type="InterPro" id="IPR036736">
    <property type="entry name" value="ACP-like_sf"/>
</dbReference>
<evidence type="ECO:0000256" key="2">
    <source>
        <dbReference type="ARBA" id="ARBA00022553"/>
    </source>
</evidence>
<dbReference type="PANTHER" id="PTHR43074">
    <property type="entry name" value="OMEGA-3 POLYUNSATURATED FATTY ACID SYNTHASE PFAB-RELATED"/>
    <property type="match status" value="1"/>
</dbReference>
<dbReference type="PROSITE" id="PS52004">
    <property type="entry name" value="KS3_2"/>
    <property type="match status" value="1"/>
</dbReference>
<dbReference type="PANTHER" id="PTHR43074:SF1">
    <property type="entry name" value="BETA-KETOACYL SYNTHASE FAMILY PROTEIN-RELATED"/>
    <property type="match status" value="1"/>
</dbReference>
<dbReference type="Pfam" id="PF03060">
    <property type="entry name" value="NMO"/>
    <property type="match status" value="1"/>
</dbReference>
<dbReference type="SMART" id="SM00827">
    <property type="entry name" value="PKS_AT"/>
    <property type="match status" value="1"/>
</dbReference>
<dbReference type="InterPro" id="IPR016036">
    <property type="entry name" value="Malonyl_transacylase_ACP-bd"/>
</dbReference>
<dbReference type="InterPro" id="IPR001227">
    <property type="entry name" value="Ac_transferase_dom_sf"/>
</dbReference>
<dbReference type="SUPFAM" id="SSF53901">
    <property type="entry name" value="Thiolase-like"/>
    <property type="match status" value="1"/>
</dbReference>
<keyword evidence="3" id="KW-0808">Transferase</keyword>
<feature type="domain" description="Ketosynthase family 3 (KS3)" evidence="5">
    <location>
        <begin position="652"/>
        <end position="1092"/>
    </location>
</feature>
<accession>A0A263CZP2</accession>
<dbReference type="Gene3D" id="3.30.70.250">
    <property type="entry name" value="Malonyl-CoA ACP transacylase, ACP-binding"/>
    <property type="match status" value="1"/>
</dbReference>
<dbReference type="InterPro" id="IPR013785">
    <property type="entry name" value="Aldolase_TIM"/>
</dbReference>
<dbReference type="PROSITE" id="PS50075">
    <property type="entry name" value="CARRIER"/>
    <property type="match status" value="1"/>
</dbReference>
<dbReference type="SUPFAM" id="SSF55048">
    <property type="entry name" value="Probable ACP-binding domain of malonyl-CoA ACP transacylase"/>
    <property type="match status" value="1"/>
</dbReference>
<dbReference type="InterPro" id="IPR014043">
    <property type="entry name" value="Acyl_transferase_dom"/>
</dbReference>
<dbReference type="InterPro" id="IPR014031">
    <property type="entry name" value="Ketoacyl_synth_C"/>
</dbReference>
<dbReference type="InterPro" id="IPR020841">
    <property type="entry name" value="PKS_Beta-ketoAc_synthase_dom"/>
</dbReference>
<protein>
    <submittedName>
        <fullName evidence="6">Erythronolide synthase</fullName>
    </submittedName>
</protein>
<dbReference type="InterPro" id="IPR036291">
    <property type="entry name" value="NAD(P)-bd_dom_sf"/>
</dbReference>
<dbReference type="Pfam" id="PF00698">
    <property type="entry name" value="Acyl_transf_1"/>
    <property type="match status" value="1"/>
</dbReference>
<comment type="caution">
    <text evidence="6">The sequence shown here is derived from an EMBL/GenBank/DDBJ whole genome shotgun (WGS) entry which is preliminary data.</text>
</comment>
<dbReference type="InterPro" id="IPR016035">
    <property type="entry name" value="Acyl_Trfase/lysoPLipase"/>
</dbReference>
<dbReference type="SMART" id="SM00825">
    <property type="entry name" value="PKS_KS"/>
    <property type="match status" value="1"/>
</dbReference>
<dbReference type="GO" id="GO:0016746">
    <property type="term" value="F:acyltransferase activity"/>
    <property type="evidence" value="ECO:0007669"/>
    <property type="project" value="InterPro"/>
</dbReference>
<evidence type="ECO:0000256" key="1">
    <source>
        <dbReference type="ARBA" id="ARBA00022450"/>
    </source>
</evidence>
<name>A0A263CZP2_9PSEU</name>
<dbReference type="OrthoDB" id="9778690at2"/>
<dbReference type="Pfam" id="PF02801">
    <property type="entry name" value="Ketoacyl-synt_C"/>
    <property type="match status" value="1"/>
</dbReference>
<keyword evidence="2" id="KW-0597">Phosphoprotein</keyword>
<proteinExistence type="predicted"/>
<dbReference type="SUPFAM" id="SSF51735">
    <property type="entry name" value="NAD(P)-binding Rossmann-fold domains"/>
    <property type="match status" value="2"/>
</dbReference>
<dbReference type="InParanoid" id="A0A263CZP2"/>
<sequence>MRVSSVDGRGAFAADSSDIVVAVNPFGVPSARLTIAAEQAGGLGVLDLTAGGRAARTELGLAGEWSPDGFGVRLANTATFAADDLPDRVHTILLVAGSSLSASDFPGRRVLAEVTGRAQARDAAARGVHGLIARGHEAGGRIGELSTFVLLQQLLTDDTAGLPVWACGGMGPHTAAAAVAGGASGVVLDSQLALLAEAELPAEITTALAGLDGSETAIVDGVRILRRHAPGPDGTPIEIGQDAFLPVRFQQRWGSVAAAVRGVRETVVESLRSTELALDPDSPGSRAFGTRLPIAQGPMTRVSDQAAFAAAVAGGGGLPFIALALSGAAQTRAVLEQTRDSLGEAPWGVGVLGFAAEEVKAAQLEIIREIRPSHAIIAGGRPAQAAALEEVGISTFLHVPSPGLLKQFLEAGARKFIFEGSECGGHVGPRNSFPLWEAQLGVLTDFLDTAGEAVAGELQIFFAGGVHDERSAAMVAAMAAPLSGRGAAIGVLMGTAYLFTTEAVDAGAILPLFQQQVIDAEHTDLLETAPGHATRCVRSPFTDEYATIKRRLGEDEVPSREAWEQLEKLNVGRLRLASKGIERIGDDLLDVAEDRQLTEGMFMAGEVAVLRSEVTTIAALHESVSTGAREFLDGRADALGVADRTEEPAPEPLEIAVVGMSCMFPGAPDLGTFWANVLGGVDSVTEVPDSRWDQSLYYSADGQGDHTPSRWGGFLPRIPFDPLSYGIPPTSLASIEPVQLLALEAARRALADAGYAERSFDRDRTSVVFGAEAGSDLSNAMSLRTVLPSYVGQIPPALDAQLPRLTEDSFPGVLANVIAGRVANRLDLGGANYTVDAACASSLTAVDVACKELSSGTSDMVLCGGADLHNGINDYLLFASVHALSPTGRSATFDSSADGIALGEGVACVALKRLADAKRDGDRVYAVISGVGSASDGRALGLTAPRPDGQRRALTRAYRNAGVSPGEVGVIEAHGTGTVVGDRTELGTLTQVFTDAGAEAGGCAISSVKSQIGHTKCAAGLAGLIKTALALHTGVKPPTLHLERPNAAWEAETSPFAFHTEARPWAAAPADRIAGVSAFGFGGTNFHVVMRAHDSGPPPVHAVDEWPCELFTFAGADTAAAAKAAQDLLTLVEADPGKHEPWRLRDFACSAARRTELATTRGARIGIAVVASTVDELAGLLRRAVAGEHAPPAGVFLADGQETGEIAFLFPGQGSQRPGMLAELFVAFPELQRLLRLDPETAKVLCPPAAFDEESRKAQVARITDTRVAQPALGIAGLAAHQLLGRVGVRPAMVAGHSYGELTALAAAGALSPEVLPRVSGARAEAILAATGGGDPGTMAAVSAGAPEVTAALGTAGLADTIVLANRNAPDQTVISGPTEAVETAVAALRDGGLGAKRIPVACAFHSPVVATAGANFADSLAAEPVAEPEIPVWSNRTASTYPVSAGGVRDELAAQIGAPVGFVEQIEAMYQAGARVFVEAGPGSVLTRLVGKILGDRPHRTVAVEERGRTGVPGFLAAIAQLAVAGVDVRTGWLFQGRDAVDAARATRRKRAGWTVDGHLVRTADGQIPAAALHPAQRISEELVTTGHHSGGYVNGTGTTAPATGSEAIVADFLRTSRELIAAQRDVMLGYLGADPSAAAPEPLGYASQPAVRQVAAPRPATPAAQAAVAPAGPVPAAAPAPADGVSVLTVVLEVIGERTGYPVDMIEPDLDLEADLSVDSIKRAEIAGELASRLGLTAADGDVEELSKARTAAELSGLLGNAPAPGATAPGPVPAAAPAPADGVSVLTVVLEVIGERTGYPVDMIEPDLDLEADLSVDSIKRAEIAGELASRLGLTAADGDVEELSKARTAAELAGLLGGGGAQDEPAPPAAPVESEVDGSPIIVAPKRLVMTEFELAGATVNADAVAGKAFLVLGAGPLAEATRDRLAGLGATVTVAAQAPDGPFDGVIHLASAENRSPEDPVLPDTFPTYKALLGTDPRWLIAAGPADGLRGFFRSVSREYPDTIARVVEQEPGADADGIAEGLVAELSGVDREPVVLRSGGGRRGLRMEEQGLGLLGSTGAGPAGEGAAEAEAMGLVRDSVVVLVGGAKGITARFATTLAAASRCRLELFGRTALSTDEQDPAVAAAGTAAELRSALIATGLRSPAEIERAVGRIQAEREVRDTIRRLTELGSEVRYHSLDMLNAEAVHGAVKEIHAEHGRIDGIVYAAGVIEDKLVAEKSPESFNRVFSTKVDGAQALLDAVGELPGGPRFAVLFGSIAATLGNRGQSDYAAANDALETLGRRWSEVDGMRGLTVHWGPWAPTGTNNGMVTPELMRNYAKRGIQLIDPEEGTMSLLRELAWGSEDTTSVVYTASGW</sequence>
<dbReference type="SMART" id="SM00822">
    <property type="entry name" value="PKS_KR"/>
    <property type="match status" value="1"/>
</dbReference>
<dbReference type="Proteomes" id="UP000242444">
    <property type="component" value="Unassembled WGS sequence"/>
</dbReference>
<dbReference type="InterPro" id="IPR016039">
    <property type="entry name" value="Thiolase-like"/>
</dbReference>
<evidence type="ECO:0000313" key="7">
    <source>
        <dbReference type="Proteomes" id="UP000242444"/>
    </source>
</evidence>
<dbReference type="SUPFAM" id="SSF47336">
    <property type="entry name" value="ACP-like"/>
    <property type="match status" value="2"/>
</dbReference>
<keyword evidence="1" id="KW-0596">Phosphopantetheine</keyword>
<dbReference type="SUPFAM" id="SSF51412">
    <property type="entry name" value="Inosine monophosphate dehydrogenase (IMPDH)"/>
    <property type="match status" value="2"/>
</dbReference>
<dbReference type="Pfam" id="PF08659">
    <property type="entry name" value="KR"/>
    <property type="match status" value="1"/>
</dbReference>
<dbReference type="Gene3D" id="1.10.1200.10">
    <property type="entry name" value="ACP-like"/>
    <property type="match status" value="2"/>
</dbReference>
<feature type="domain" description="Carrier" evidence="4">
    <location>
        <begin position="1786"/>
        <end position="1864"/>
    </location>
</feature>
<dbReference type="InterPro" id="IPR057326">
    <property type="entry name" value="KR_dom"/>
</dbReference>
<dbReference type="Gene3D" id="3.40.50.720">
    <property type="entry name" value="NAD(P)-binding Rossmann-like Domain"/>
    <property type="match status" value="1"/>
</dbReference>
<dbReference type="Pfam" id="PF00109">
    <property type="entry name" value="ketoacyl-synt"/>
    <property type="match status" value="1"/>
</dbReference>
<dbReference type="SUPFAM" id="SSF52151">
    <property type="entry name" value="FabD/lysophospholipase-like"/>
    <property type="match status" value="1"/>
</dbReference>
<dbReference type="EMBL" id="NKYE01000012">
    <property type="protein sequence ID" value="OZM71650.1"/>
    <property type="molecule type" value="Genomic_DNA"/>
</dbReference>
<gene>
    <name evidence="6" type="ORF">CFN78_19210</name>
</gene>
<evidence type="ECO:0000313" key="6">
    <source>
        <dbReference type="EMBL" id="OZM71650.1"/>
    </source>
</evidence>
<dbReference type="Gene3D" id="3.40.47.10">
    <property type="match status" value="1"/>
</dbReference>
<reference evidence="6 7" key="1">
    <citation type="submission" date="2017-07" db="EMBL/GenBank/DDBJ databases">
        <title>Amycolatopsis antarcticus sp. nov., isolated from the surface of an Antarcticus brown macroalga.</title>
        <authorList>
            <person name="Wang J."/>
            <person name="Leiva S."/>
            <person name="Huang J."/>
            <person name="Huang Y."/>
        </authorList>
    </citation>
    <scope>NUCLEOTIDE SEQUENCE [LARGE SCALE GENOMIC DNA]</scope>
    <source>
        <strain evidence="6 7">AU-G6</strain>
    </source>
</reference>
<evidence type="ECO:0000259" key="4">
    <source>
        <dbReference type="PROSITE" id="PS50075"/>
    </source>
</evidence>
<dbReference type="InterPro" id="IPR013968">
    <property type="entry name" value="PKS_KR"/>
</dbReference>
<dbReference type="InterPro" id="IPR009081">
    <property type="entry name" value="PP-bd_ACP"/>
</dbReference>